<protein>
    <submittedName>
        <fullName evidence="1">Uncharacterized protein</fullName>
    </submittedName>
</protein>
<sequence length="40" mass="4495">MKAGPIDSETTQLDVRDVRSPMALMAGHTDSFQRHFFEGD</sequence>
<dbReference type="Proteomes" id="UP000214720">
    <property type="component" value="Unassembled WGS sequence"/>
</dbReference>
<accession>A0A226X8R7</accession>
<comment type="caution">
    <text evidence="1">The sequence shown here is derived from an EMBL/GenBank/DDBJ whole genome shotgun (WGS) entry which is preliminary data.</text>
</comment>
<name>A0A226X8R7_CABSO</name>
<evidence type="ECO:0000313" key="1">
    <source>
        <dbReference type="EMBL" id="OXC79370.1"/>
    </source>
</evidence>
<gene>
    <name evidence="1" type="ORF">BSU04_06740</name>
</gene>
<proteinExistence type="predicted"/>
<dbReference type="EMBL" id="MTHB01000041">
    <property type="protein sequence ID" value="OXC79370.1"/>
    <property type="molecule type" value="Genomic_DNA"/>
</dbReference>
<dbReference type="AlphaFoldDB" id="A0A226X8R7"/>
<organism evidence="1 2">
    <name type="scientific">Caballeronia sordidicola</name>
    <name type="common">Burkholderia sordidicola</name>
    <dbReference type="NCBI Taxonomy" id="196367"/>
    <lineage>
        <taxon>Bacteria</taxon>
        <taxon>Pseudomonadati</taxon>
        <taxon>Pseudomonadota</taxon>
        <taxon>Betaproteobacteria</taxon>
        <taxon>Burkholderiales</taxon>
        <taxon>Burkholderiaceae</taxon>
        <taxon>Caballeronia</taxon>
    </lineage>
</organism>
<reference evidence="2" key="1">
    <citation type="submission" date="2017-01" db="EMBL/GenBank/DDBJ databases">
        <title>Genome Analysis of Deinococcus marmoris KOPRI26562.</title>
        <authorList>
            <person name="Kim J.H."/>
            <person name="Oh H.-M."/>
        </authorList>
    </citation>
    <scope>NUCLEOTIDE SEQUENCE [LARGE SCALE GENOMIC DNA]</scope>
    <source>
        <strain evidence="2">PAMC 26633</strain>
    </source>
</reference>
<evidence type="ECO:0000313" key="2">
    <source>
        <dbReference type="Proteomes" id="UP000214720"/>
    </source>
</evidence>